<keyword evidence="7" id="KW-1185">Reference proteome</keyword>
<evidence type="ECO:0000313" key="7">
    <source>
        <dbReference type="Proteomes" id="UP000887575"/>
    </source>
</evidence>
<dbReference type="Pfam" id="PF19438">
    <property type="entry name" value="LIN9_C"/>
    <property type="match status" value="1"/>
</dbReference>
<dbReference type="GO" id="GO:0005654">
    <property type="term" value="C:nucleoplasm"/>
    <property type="evidence" value="ECO:0007669"/>
    <property type="project" value="TreeGrafter"/>
</dbReference>
<evidence type="ECO:0000256" key="5">
    <source>
        <dbReference type="SAM" id="MobiDB-lite"/>
    </source>
</evidence>
<evidence type="ECO:0000313" key="8">
    <source>
        <dbReference type="WBParaSite" id="MBELARI_LOCUS10179"/>
    </source>
</evidence>
<dbReference type="GO" id="GO:0051726">
    <property type="term" value="P:regulation of cell cycle"/>
    <property type="evidence" value="ECO:0007669"/>
    <property type="project" value="TreeGrafter"/>
</dbReference>
<dbReference type="GO" id="GO:0006351">
    <property type="term" value="P:DNA-templated transcription"/>
    <property type="evidence" value="ECO:0007669"/>
    <property type="project" value="InterPro"/>
</dbReference>
<comment type="similarity">
    <text evidence="2">Belongs to the lin-9 family.</text>
</comment>
<organism evidence="7 8">
    <name type="scientific">Mesorhabditis belari</name>
    <dbReference type="NCBI Taxonomy" id="2138241"/>
    <lineage>
        <taxon>Eukaryota</taxon>
        <taxon>Metazoa</taxon>
        <taxon>Ecdysozoa</taxon>
        <taxon>Nematoda</taxon>
        <taxon>Chromadorea</taxon>
        <taxon>Rhabditida</taxon>
        <taxon>Rhabditina</taxon>
        <taxon>Rhabditomorpha</taxon>
        <taxon>Rhabditoidea</taxon>
        <taxon>Rhabditidae</taxon>
        <taxon>Mesorhabditinae</taxon>
        <taxon>Mesorhabditis</taxon>
    </lineage>
</organism>
<dbReference type="GO" id="GO:0006357">
    <property type="term" value="P:regulation of transcription by RNA polymerase II"/>
    <property type="evidence" value="ECO:0007669"/>
    <property type="project" value="TreeGrafter"/>
</dbReference>
<accession>A0AAF3E8C9</accession>
<dbReference type="GO" id="GO:0017053">
    <property type="term" value="C:transcription repressor complex"/>
    <property type="evidence" value="ECO:0007669"/>
    <property type="project" value="InterPro"/>
</dbReference>
<dbReference type="Pfam" id="PF06584">
    <property type="entry name" value="DIRP"/>
    <property type="match status" value="1"/>
</dbReference>
<proteinExistence type="inferred from homology"/>
<dbReference type="PANTHER" id="PTHR21689">
    <property type="entry name" value="LIN-9"/>
    <property type="match status" value="1"/>
</dbReference>
<dbReference type="AlphaFoldDB" id="A0AAF3E8C9"/>
<keyword evidence="3" id="KW-0539">Nucleus</keyword>
<evidence type="ECO:0000256" key="1">
    <source>
        <dbReference type="ARBA" id="ARBA00004123"/>
    </source>
</evidence>
<dbReference type="Proteomes" id="UP000887575">
    <property type="component" value="Unassembled WGS sequence"/>
</dbReference>
<evidence type="ECO:0000256" key="2">
    <source>
        <dbReference type="ARBA" id="ARBA00006732"/>
    </source>
</evidence>
<comment type="subcellular location">
    <subcellularLocation>
        <location evidence="1">Nucleus</location>
    </subcellularLocation>
</comment>
<dbReference type="InterPro" id="IPR010561">
    <property type="entry name" value="LIN-9/ALY1"/>
</dbReference>
<sequence>MEGFHWEMSSLSRERTSDSRYGLREQAKCSARFREYTESEASRKSPIKRKSPNKKANTLMEVDGKPQQIRYSSGASGQKANIVASPDEYGEFSASSYSQRTAANTDGVVQQQEYIGSSQYQDVDQSINVDDAYESLAYHHDDQGTVTNPQKSYALSSTASLRAPQGVFVDNSRGVNQRTRIRTQHSDLTESIRENLRRLKNVLKLPKARRWVYCEFFYSSIDEQLFNAENEFSQLLREYFPNLKTRWLRRPEWRTIRRLVGKPRRCSAAFLEEERHQLEIKRTKIKQICDGSVVLDGNMDFSDLPPVLPRPLAVGVKIYARVRYPKDGIYAGTIDAILPEGYRVIFEKEEMLQPTVVRGTEVMSDTTNELLPLSYFLEQNKAALPSALKITGTPILPGGKILTDRSHTHRNDVVMASATKQLGVVGAKKSKDEKVGNFPVRLLVILVKLSKLLEAKRGLVRQLAELNNEAERVNLISDQYHFTFQEKYAQVVVDLEQLNKQMNTYMQGVHEYHNQLLPQLSEVSVISRPEALRKVSMSHAVQIVKHCRNQMNSHIHSKRAMDLITNLTSLLLQVRQLGQQKCTPLDLQSLNESINEIRSQIMPQNLGTFQDCVEVHMKQIHNMMLNNSAV</sequence>
<protein>
    <recommendedName>
        <fullName evidence="6">DIRP domain-containing protein</fullName>
    </recommendedName>
</protein>
<evidence type="ECO:0000256" key="4">
    <source>
        <dbReference type="SAM" id="Coils"/>
    </source>
</evidence>
<keyword evidence="4" id="KW-0175">Coiled coil</keyword>
<evidence type="ECO:0000259" key="6">
    <source>
        <dbReference type="SMART" id="SM01135"/>
    </source>
</evidence>
<dbReference type="WBParaSite" id="MBELARI_LOCUS10179">
    <property type="protein sequence ID" value="MBELARI_LOCUS10179"/>
    <property type="gene ID" value="MBELARI_LOCUS10179"/>
</dbReference>
<feature type="coiled-coil region" evidence="4">
    <location>
        <begin position="449"/>
        <end position="515"/>
    </location>
</feature>
<feature type="compositionally biased region" description="Basic and acidic residues" evidence="5">
    <location>
        <begin position="12"/>
        <end position="43"/>
    </location>
</feature>
<feature type="domain" description="DIRP" evidence="6">
    <location>
        <begin position="217"/>
        <end position="324"/>
    </location>
</feature>
<feature type="region of interest" description="Disordered" evidence="5">
    <location>
        <begin position="1"/>
        <end position="57"/>
    </location>
</feature>
<dbReference type="PANTHER" id="PTHR21689:SF2">
    <property type="entry name" value="PROTEIN LIN-9 HOMOLOG"/>
    <property type="match status" value="1"/>
</dbReference>
<dbReference type="InterPro" id="IPR033471">
    <property type="entry name" value="DIRP"/>
</dbReference>
<dbReference type="InterPro" id="IPR045831">
    <property type="entry name" value="LIN9_C"/>
</dbReference>
<reference evidence="8" key="1">
    <citation type="submission" date="2024-02" db="UniProtKB">
        <authorList>
            <consortium name="WormBaseParasite"/>
        </authorList>
    </citation>
    <scope>IDENTIFICATION</scope>
</reference>
<dbReference type="SMART" id="SM01135">
    <property type="entry name" value="DIRP"/>
    <property type="match status" value="1"/>
</dbReference>
<evidence type="ECO:0000256" key="3">
    <source>
        <dbReference type="ARBA" id="ARBA00023242"/>
    </source>
</evidence>
<name>A0AAF3E8C9_9BILA</name>
<dbReference type="GO" id="GO:0003677">
    <property type="term" value="F:DNA binding"/>
    <property type="evidence" value="ECO:0007669"/>
    <property type="project" value="TreeGrafter"/>
</dbReference>